<evidence type="ECO:0000256" key="1">
    <source>
        <dbReference type="ARBA" id="ARBA00022574"/>
    </source>
</evidence>
<dbReference type="PROSITE" id="PS50294">
    <property type="entry name" value="WD_REPEATS_REGION"/>
    <property type="match status" value="8"/>
</dbReference>
<feature type="repeat" description="WD" evidence="3">
    <location>
        <begin position="665"/>
        <end position="706"/>
    </location>
</feature>
<keyword evidence="5" id="KW-0732">Signal</keyword>
<feature type="repeat" description="WD" evidence="3">
    <location>
        <begin position="707"/>
        <end position="748"/>
    </location>
</feature>
<dbReference type="PRINTS" id="PR00320">
    <property type="entry name" value="GPROTEINBRPT"/>
</dbReference>
<accession>A0ABQ2D0R9</accession>
<dbReference type="RefSeq" id="WP_189002817.1">
    <property type="nucleotide sequence ID" value="NZ_BMOD01000007.1"/>
</dbReference>
<feature type="region of interest" description="Disordered" evidence="4">
    <location>
        <begin position="167"/>
        <end position="191"/>
    </location>
</feature>
<feature type="repeat" description="WD" evidence="3">
    <location>
        <begin position="541"/>
        <end position="582"/>
    </location>
</feature>
<feature type="repeat" description="WD" evidence="3">
    <location>
        <begin position="499"/>
        <end position="540"/>
    </location>
</feature>
<reference evidence="8" key="1">
    <citation type="journal article" date="2019" name="Int. J. Syst. Evol. Microbiol.">
        <title>The Global Catalogue of Microorganisms (GCM) 10K type strain sequencing project: providing services to taxonomists for standard genome sequencing and annotation.</title>
        <authorList>
            <consortium name="The Broad Institute Genomics Platform"/>
            <consortium name="The Broad Institute Genome Sequencing Center for Infectious Disease"/>
            <person name="Wu L."/>
            <person name="Ma J."/>
        </authorList>
    </citation>
    <scope>NUCLEOTIDE SEQUENCE [LARGE SCALE GENOMIC DNA]</scope>
    <source>
        <strain evidence="8">JCM 14370</strain>
    </source>
</reference>
<keyword evidence="1 3" id="KW-0853">WD repeat</keyword>
<dbReference type="SUPFAM" id="SSF52129">
    <property type="entry name" value="Caspase-like"/>
    <property type="match status" value="2"/>
</dbReference>
<feature type="repeat" description="WD" evidence="3">
    <location>
        <begin position="457"/>
        <end position="498"/>
    </location>
</feature>
<keyword evidence="8" id="KW-1185">Reference proteome</keyword>
<name>A0ABQ2D0R9_9DEIO</name>
<evidence type="ECO:0000256" key="3">
    <source>
        <dbReference type="PROSITE-ProRule" id="PRU00221"/>
    </source>
</evidence>
<dbReference type="InterPro" id="IPR036322">
    <property type="entry name" value="WD40_repeat_dom_sf"/>
</dbReference>
<evidence type="ECO:0000313" key="8">
    <source>
        <dbReference type="Proteomes" id="UP000632222"/>
    </source>
</evidence>
<comment type="caution">
    <text evidence="7">The sequence shown here is derived from an EMBL/GenBank/DDBJ whole genome shotgun (WGS) entry which is preliminary data.</text>
</comment>
<feature type="repeat" description="WD" evidence="3">
    <location>
        <begin position="624"/>
        <end position="664"/>
    </location>
</feature>
<dbReference type="Gene3D" id="2.130.10.10">
    <property type="entry name" value="YVTN repeat-like/Quinoprotein amine dehydrogenase"/>
    <property type="match status" value="4"/>
</dbReference>
<sequence>MKRILTLTLSVLLLGFAGASNRALMVNISAYQDPTLDLPGNAHNVPLVTSLSQALGFQPADLQVLQNGQATREGVLNLLQDWTKQVQLQDQVLVYLSGRGTRLPVTGEGGVQLCQDVLVLPDQQTLPIQEVRRVLQQMPAGKVMLVLDTAFGDPLRRAVGILSMADEQPRSQFKPPLPGQPTCKAAETSSPSPVADPVAYLELGAASPQQTSWSTAHGGLFSRSLTEVVLQNPQITFEDLQPRVNNLMQRFTEQYGLPAQNPMLVLPAAWQNQSVRQPRLLTRTPMLQRTLKGHPDEVYAVAFSPDGKILAYTVDRYLFLAESGTGKVLRVLAGHSEEVDAVAFSPDGKQVLTGSSDRTAQLWDVQTGTHLKTFTGHRLAVEAVAFSPDGKQVLTGSSDRTAQLWDAQTGTSLKTFGGHDSRVFSVVFSPDGKQVLTTSDHVAHLWNAGTGAPLKTFIGHTDFVFAAVFSPDGKQVLTGSRDSTARLWDAATGAALKTFAGHTGVVYSVGFSPDGKQVLTAGEDHTVQLWDAVTGAALRVFAGHTGAVYSAAFSPDGKQVLTGSEDTTAQLWNADTGTSVNTLLGHKSAVNALGLGPDGRQLITASGLTALVWNTGTSTPFKTLSGHAGTVSWVGFSPDGKQVLTAGDYTLRLWDAQSGAALKTFAGHSDLISAATFSPDGKFLLSGSKDTTARLWSVNTRETLKIFAGHKQPITSVAFSPDGKQVLTGSEDSTARLWSVGTGETLKIFSGHTRPVRVVAFSPDGKQVLTGSEDRTLRIWNAQTGQQMAAYGVSSPHFRMGKNGTVLAHQDCMSLQHIQPSTGTVLNEFPLGDRCFGNFVVSDDGRTLITDSGQIQDASTLSVFGFADPTQGFFQDSAQATLSAPQQPADPILNTQATAPTKGLEKRVALVIGNANYQNASLLENPLRDAKLIAQQLKQAGFEVLLASNVTKNSFDQVIRQFRQALSDADVGLLYYSGHGLQVSGVNRMVPVDAQLKALQDVDFETVTVDFVLDQMDQEYVRTKLIILDACRTNPFLKNTRDLKNDGLAAMKASRGTLIAFATAPGMPAADGSGLNSPYARALGKHLLTPGLTVEQVFKRVRQDVLTETAGEQEPWENSSLLTDLYFVP</sequence>
<dbReference type="PROSITE" id="PS50082">
    <property type="entry name" value="WD_REPEATS_2"/>
    <property type="match status" value="10"/>
</dbReference>
<gene>
    <name evidence="7" type="ORF">GCM10008938_22850</name>
</gene>
<dbReference type="InterPro" id="IPR020472">
    <property type="entry name" value="WD40_PAC1"/>
</dbReference>
<feature type="repeat" description="WD" evidence="3">
    <location>
        <begin position="374"/>
        <end position="415"/>
    </location>
</feature>
<dbReference type="PANTHER" id="PTHR19879">
    <property type="entry name" value="TRANSCRIPTION INITIATION FACTOR TFIID"/>
    <property type="match status" value="1"/>
</dbReference>
<dbReference type="InterPro" id="IPR001309">
    <property type="entry name" value="Pept_C14_p20"/>
</dbReference>
<dbReference type="Proteomes" id="UP000632222">
    <property type="component" value="Unassembled WGS sequence"/>
</dbReference>
<feature type="signal peptide" evidence="5">
    <location>
        <begin position="1"/>
        <end position="22"/>
    </location>
</feature>
<evidence type="ECO:0000256" key="4">
    <source>
        <dbReference type="SAM" id="MobiDB-lite"/>
    </source>
</evidence>
<dbReference type="PANTHER" id="PTHR19879:SF9">
    <property type="entry name" value="TRANSCRIPTION INITIATION FACTOR TFIID SUBUNIT 5"/>
    <property type="match status" value="1"/>
</dbReference>
<protein>
    <recommendedName>
        <fullName evidence="6">Caspase family p20 domain-containing protein</fullName>
    </recommendedName>
</protein>
<dbReference type="InterPro" id="IPR029030">
    <property type="entry name" value="Caspase-like_dom_sf"/>
</dbReference>
<evidence type="ECO:0000256" key="2">
    <source>
        <dbReference type="ARBA" id="ARBA00022737"/>
    </source>
</evidence>
<dbReference type="CDD" id="cd00200">
    <property type="entry name" value="WD40"/>
    <property type="match status" value="2"/>
</dbReference>
<proteinExistence type="predicted"/>
<keyword evidence="2" id="KW-0677">Repeat</keyword>
<dbReference type="SUPFAM" id="SSF50978">
    <property type="entry name" value="WD40 repeat-like"/>
    <property type="match status" value="2"/>
</dbReference>
<dbReference type="EMBL" id="BMOD01000007">
    <property type="protein sequence ID" value="GGJ36166.1"/>
    <property type="molecule type" value="Genomic_DNA"/>
</dbReference>
<feature type="chain" id="PRO_5046808109" description="Caspase family p20 domain-containing protein" evidence="5">
    <location>
        <begin position="23"/>
        <end position="1129"/>
    </location>
</feature>
<feature type="repeat" description="WD" evidence="3">
    <location>
        <begin position="332"/>
        <end position="373"/>
    </location>
</feature>
<dbReference type="Gene3D" id="3.40.50.1460">
    <property type="match status" value="2"/>
</dbReference>
<feature type="repeat" description="WD" evidence="3">
    <location>
        <begin position="416"/>
        <end position="456"/>
    </location>
</feature>
<evidence type="ECO:0000313" key="7">
    <source>
        <dbReference type="EMBL" id="GGJ36166.1"/>
    </source>
</evidence>
<dbReference type="InterPro" id="IPR011600">
    <property type="entry name" value="Pept_C14_caspase"/>
</dbReference>
<dbReference type="PROSITE" id="PS50208">
    <property type="entry name" value="CASPASE_P20"/>
    <property type="match status" value="1"/>
</dbReference>
<dbReference type="InterPro" id="IPR001680">
    <property type="entry name" value="WD40_rpt"/>
</dbReference>
<evidence type="ECO:0000259" key="6">
    <source>
        <dbReference type="PROSITE" id="PS50208"/>
    </source>
</evidence>
<dbReference type="SMART" id="SM00320">
    <property type="entry name" value="WD40"/>
    <property type="match status" value="12"/>
</dbReference>
<dbReference type="PROSITE" id="PS00678">
    <property type="entry name" value="WD_REPEATS_1"/>
    <property type="match status" value="5"/>
</dbReference>
<feature type="repeat" description="WD" evidence="3">
    <location>
        <begin position="749"/>
        <end position="790"/>
    </location>
</feature>
<feature type="domain" description="Caspase family p20" evidence="6">
    <location>
        <begin position="905"/>
        <end position="1035"/>
    </location>
</feature>
<organism evidence="7 8">
    <name type="scientific">Deinococcus roseus</name>
    <dbReference type="NCBI Taxonomy" id="392414"/>
    <lineage>
        <taxon>Bacteria</taxon>
        <taxon>Thermotogati</taxon>
        <taxon>Deinococcota</taxon>
        <taxon>Deinococci</taxon>
        <taxon>Deinococcales</taxon>
        <taxon>Deinococcaceae</taxon>
        <taxon>Deinococcus</taxon>
    </lineage>
</organism>
<evidence type="ECO:0000256" key="5">
    <source>
        <dbReference type="SAM" id="SignalP"/>
    </source>
</evidence>
<dbReference type="InterPro" id="IPR019775">
    <property type="entry name" value="WD40_repeat_CS"/>
</dbReference>
<dbReference type="Pfam" id="PF00656">
    <property type="entry name" value="Peptidase_C14"/>
    <property type="match status" value="2"/>
</dbReference>
<dbReference type="Pfam" id="PF00400">
    <property type="entry name" value="WD40"/>
    <property type="match status" value="12"/>
</dbReference>
<dbReference type="InterPro" id="IPR015943">
    <property type="entry name" value="WD40/YVTN_repeat-like_dom_sf"/>
</dbReference>